<dbReference type="CDD" id="cd06257">
    <property type="entry name" value="DnaJ"/>
    <property type="match status" value="1"/>
</dbReference>
<name>C5LLA2_PERM5</name>
<dbReference type="InterPro" id="IPR001623">
    <property type="entry name" value="DnaJ_domain"/>
</dbReference>
<dbReference type="InParanoid" id="C5LLA2"/>
<proteinExistence type="predicted"/>
<keyword evidence="2" id="KW-1185">Reference proteome</keyword>
<dbReference type="SUPFAM" id="SSF46565">
    <property type="entry name" value="Chaperone J-domain"/>
    <property type="match status" value="1"/>
</dbReference>
<dbReference type="EMBL" id="GG683102">
    <property type="protein sequence ID" value="EER02461.1"/>
    <property type="molecule type" value="Genomic_DNA"/>
</dbReference>
<dbReference type="RefSeq" id="XP_002769743.1">
    <property type="nucleotide sequence ID" value="XM_002769697.1"/>
</dbReference>
<dbReference type="AlphaFoldDB" id="C5LLA2"/>
<dbReference type="Proteomes" id="UP000007800">
    <property type="component" value="Unassembled WGS sequence"/>
</dbReference>
<evidence type="ECO:0008006" key="3">
    <source>
        <dbReference type="Google" id="ProtNLM"/>
    </source>
</evidence>
<dbReference type="GeneID" id="9047405"/>
<protein>
    <recommendedName>
        <fullName evidence="3">J domain-containing protein</fullName>
    </recommendedName>
</protein>
<accession>C5LLA2</accession>
<sequence length="156" mass="17067">MDPMAGLTPRERQAAALKAAKMEYQASLHKGVSPSYQTLEATAKINQLVTRLKSKVPSTREQVVLGIVECPDELGLWPLLRSLLDIQPQPGQTEVDKDKLYRRAALLCHPDKCDHDRAKEAFAKLSAEYAASNNAANAFRTTVVTGPPSATTGPRR</sequence>
<evidence type="ECO:0000313" key="2">
    <source>
        <dbReference type="Proteomes" id="UP000007800"/>
    </source>
</evidence>
<dbReference type="Gene3D" id="1.10.287.110">
    <property type="entry name" value="DnaJ domain"/>
    <property type="match status" value="1"/>
</dbReference>
<reference evidence="1 2" key="1">
    <citation type="submission" date="2008-07" db="EMBL/GenBank/DDBJ databases">
        <authorList>
            <person name="El-Sayed N."/>
            <person name="Caler E."/>
            <person name="Inman J."/>
            <person name="Amedeo P."/>
            <person name="Hass B."/>
            <person name="Wortman J."/>
        </authorList>
    </citation>
    <scope>NUCLEOTIDE SEQUENCE [LARGE SCALE GENOMIC DNA]</scope>
    <source>
        <strain evidence="2">ATCC 50983 / TXsc</strain>
    </source>
</reference>
<dbReference type="OrthoDB" id="342454at2759"/>
<gene>
    <name evidence="1" type="ORF">Pmar_PMAR004824</name>
</gene>
<evidence type="ECO:0000313" key="1">
    <source>
        <dbReference type="EMBL" id="EER02461.1"/>
    </source>
</evidence>
<dbReference type="InterPro" id="IPR036869">
    <property type="entry name" value="J_dom_sf"/>
</dbReference>
<organism evidence="2">
    <name type="scientific">Perkinsus marinus (strain ATCC 50983 / TXsc)</name>
    <dbReference type="NCBI Taxonomy" id="423536"/>
    <lineage>
        <taxon>Eukaryota</taxon>
        <taxon>Sar</taxon>
        <taxon>Alveolata</taxon>
        <taxon>Perkinsozoa</taxon>
        <taxon>Perkinsea</taxon>
        <taxon>Perkinsida</taxon>
        <taxon>Perkinsidae</taxon>
        <taxon>Perkinsus</taxon>
    </lineage>
</organism>